<evidence type="ECO:0000313" key="3">
    <source>
        <dbReference type="EMBL" id="OLQ14122.1"/>
    </source>
</evidence>
<feature type="compositionally biased region" description="Basic and acidic residues" evidence="1">
    <location>
        <begin position="20"/>
        <end position="33"/>
    </location>
</feature>
<dbReference type="PANTHER" id="PTHR12741:SF7">
    <property type="entry name" value="CALLOSE SYNTHASE 12"/>
    <property type="match status" value="1"/>
</dbReference>
<feature type="domain" description="Glycosyl transferase 48" evidence="2">
    <location>
        <begin position="101"/>
        <end position="160"/>
    </location>
</feature>
<dbReference type="AlphaFoldDB" id="A0A1Q9F3C2"/>
<dbReference type="GO" id="GO:0003843">
    <property type="term" value="F:1,3-beta-D-glucan synthase activity"/>
    <property type="evidence" value="ECO:0007669"/>
    <property type="project" value="InterPro"/>
</dbReference>
<reference evidence="3 4" key="1">
    <citation type="submission" date="2016-02" db="EMBL/GenBank/DDBJ databases">
        <title>Genome analysis of coral dinoflagellate symbionts highlights evolutionary adaptations to a symbiotic lifestyle.</title>
        <authorList>
            <person name="Aranda M."/>
            <person name="Li Y."/>
            <person name="Liew Y.J."/>
            <person name="Baumgarten S."/>
            <person name="Simakov O."/>
            <person name="Wilson M."/>
            <person name="Piel J."/>
            <person name="Ashoor H."/>
            <person name="Bougouffa S."/>
            <person name="Bajic V.B."/>
            <person name="Ryu T."/>
            <person name="Ravasi T."/>
            <person name="Bayer T."/>
            <person name="Micklem G."/>
            <person name="Kim H."/>
            <person name="Bhak J."/>
            <person name="Lajeunesse T.C."/>
            <person name="Voolstra C.R."/>
        </authorList>
    </citation>
    <scope>NUCLEOTIDE SEQUENCE [LARGE SCALE GENOMIC DNA]</scope>
    <source>
        <strain evidence="3 4">CCMP2467</strain>
    </source>
</reference>
<keyword evidence="4" id="KW-1185">Reference proteome</keyword>
<evidence type="ECO:0000313" key="4">
    <source>
        <dbReference type="Proteomes" id="UP000186817"/>
    </source>
</evidence>
<gene>
    <name evidence="3" type="primary">CALS12</name>
    <name evidence="3" type="ORF">AK812_SmicGene1769</name>
</gene>
<organism evidence="3 4">
    <name type="scientific">Symbiodinium microadriaticum</name>
    <name type="common">Dinoflagellate</name>
    <name type="synonym">Zooxanthella microadriatica</name>
    <dbReference type="NCBI Taxonomy" id="2951"/>
    <lineage>
        <taxon>Eukaryota</taxon>
        <taxon>Sar</taxon>
        <taxon>Alveolata</taxon>
        <taxon>Dinophyceae</taxon>
        <taxon>Suessiales</taxon>
        <taxon>Symbiodiniaceae</taxon>
        <taxon>Symbiodinium</taxon>
    </lineage>
</organism>
<dbReference type="OrthoDB" id="345600at2759"/>
<evidence type="ECO:0000259" key="2">
    <source>
        <dbReference type="Pfam" id="PF02364"/>
    </source>
</evidence>
<name>A0A1Q9F3C2_SYMMI</name>
<accession>A0A1Q9F3C2</accession>
<feature type="region of interest" description="Disordered" evidence="1">
    <location>
        <begin position="20"/>
        <end position="68"/>
    </location>
</feature>
<feature type="compositionally biased region" description="Acidic residues" evidence="1">
    <location>
        <begin position="34"/>
        <end position="67"/>
    </location>
</feature>
<dbReference type="EMBL" id="LSRX01000019">
    <property type="protein sequence ID" value="OLQ14122.1"/>
    <property type="molecule type" value="Genomic_DNA"/>
</dbReference>
<sequence>MMDASRPAVPFILRRFQPHWTDRSVHDGDHHHDDDDDEDDDDDGEARDDEGEEEKEEAEEEEEEEEQANMGAFLGEATKVPFILRRFQPHWTDRRFDEGSKRALGYQGPGMHYGHPDFLDGFWASNRGSLSKASPAINLSEDIFAGFNVRMRGEASKHVDALAWEIRAVVFMHEVPRDIHVYLQQRLRGKEPGLGCLRTAT</sequence>
<dbReference type="GO" id="GO:0005886">
    <property type="term" value="C:plasma membrane"/>
    <property type="evidence" value="ECO:0007669"/>
    <property type="project" value="TreeGrafter"/>
</dbReference>
<dbReference type="Pfam" id="PF02364">
    <property type="entry name" value="Glucan_synthase"/>
    <property type="match status" value="1"/>
</dbReference>
<comment type="caution">
    <text evidence="3">The sequence shown here is derived from an EMBL/GenBank/DDBJ whole genome shotgun (WGS) entry which is preliminary data.</text>
</comment>
<evidence type="ECO:0000256" key="1">
    <source>
        <dbReference type="SAM" id="MobiDB-lite"/>
    </source>
</evidence>
<dbReference type="InterPro" id="IPR003440">
    <property type="entry name" value="Glyco_trans_48_dom"/>
</dbReference>
<dbReference type="GO" id="GO:0000148">
    <property type="term" value="C:1,3-beta-D-glucan synthase complex"/>
    <property type="evidence" value="ECO:0007669"/>
    <property type="project" value="InterPro"/>
</dbReference>
<dbReference type="Proteomes" id="UP000186817">
    <property type="component" value="Unassembled WGS sequence"/>
</dbReference>
<proteinExistence type="predicted"/>
<protein>
    <submittedName>
        <fullName evidence="3">Callose synthase 12</fullName>
    </submittedName>
</protein>
<dbReference type="PANTHER" id="PTHR12741">
    <property type="entry name" value="LYST-INTERACTING PROTEIN LIP5 DOPAMINE RESPONSIVE PROTEIN DRG-1"/>
    <property type="match status" value="1"/>
</dbReference>
<dbReference type="GO" id="GO:0006075">
    <property type="term" value="P:(1-&gt;3)-beta-D-glucan biosynthetic process"/>
    <property type="evidence" value="ECO:0007669"/>
    <property type="project" value="InterPro"/>
</dbReference>